<dbReference type="InterPro" id="IPR027275">
    <property type="entry name" value="PRC-brl_dom"/>
</dbReference>
<dbReference type="InterPro" id="IPR014238">
    <property type="entry name" value="Spore_YlmC/YmxH"/>
</dbReference>
<dbReference type="Proteomes" id="UP000078383">
    <property type="component" value="Unassembled WGS sequence"/>
</dbReference>
<evidence type="ECO:0000313" key="3">
    <source>
        <dbReference type="Proteomes" id="UP000078383"/>
    </source>
</evidence>
<accession>A0A175A6A8</accession>
<evidence type="ECO:0000259" key="1">
    <source>
        <dbReference type="Pfam" id="PF05239"/>
    </source>
</evidence>
<dbReference type="PANTHER" id="PTHR40061">
    <property type="entry name" value="SPORULATION PROTEIN YLMC-RELATED"/>
    <property type="match status" value="1"/>
</dbReference>
<gene>
    <name evidence="2" type="ORF">ERS852502_02428</name>
</gene>
<sequence length="84" mass="9258">MRFCELREKEVVNICNGKCLGGVVDLQINACSGAIEALIVPGPGKFCGFFGTDSEYVIPFACIKKIGPDIILVEIKEEKFLQKY</sequence>
<dbReference type="SUPFAM" id="SSF50346">
    <property type="entry name" value="PRC-barrel domain"/>
    <property type="match status" value="1"/>
</dbReference>
<protein>
    <submittedName>
        <fullName evidence="2">Sporulation protein, YlmC/YmxH family</fullName>
    </submittedName>
</protein>
<dbReference type="OrthoDB" id="6024937at2"/>
<dbReference type="NCBIfam" id="TIGR02888">
    <property type="entry name" value="spore_YlmC_YmxH"/>
    <property type="match status" value="1"/>
</dbReference>
<dbReference type="Gene3D" id="2.30.30.240">
    <property type="entry name" value="PRC-barrel domain"/>
    <property type="match status" value="1"/>
</dbReference>
<dbReference type="InterPro" id="IPR011033">
    <property type="entry name" value="PRC_barrel-like_sf"/>
</dbReference>
<dbReference type="Pfam" id="PF05239">
    <property type="entry name" value="PRC"/>
    <property type="match status" value="1"/>
</dbReference>
<proteinExistence type="predicted"/>
<dbReference type="AlphaFoldDB" id="A0A175A6A8"/>
<dbReference type="RefSeq" id="WP_055173146.1">
    <property type="nucleotide sequence ID" value="NZ_CZBX01000012.1"/>
</dbReference>
<reference evidence="2 3" key="1">
    <citation type="submission" date="2015-09" db="EMBL/GenBank/DDBJ databases">
        <authorList>
            <consortium name="Pathogen Informatics"/>
        </authorList>
    </citation>
    <scope>NUCLEOTIDE SEQUENCE [LARGE SCALE GENOMIC DNA]</scope>
    <source>
        <strain evidence="2 3">2789STDY5834889</strain>
    </source>
</reference>
<evidence type="ECO:0000313" key="2">
    <source>
        <dbReference type="EMBL" id="CUQ91511.1"/>
    </source>
</evidence>
<dbReference type="PANTHER" id="PTHR40061:SF1">
    <property type="entry name" value="SPORULATION PROTEIN YLMC-RELATED"/>
    <property type="match status" value="1"/>
</dbReference>
<organism evidence="2 3">
    <name type="scientific">[Ruminococcus] torques</name>
    <dbReference type="NCBI Taxonomy" id="33039"/>
    <lineage>
        <taxon>Bacteria</taxon>
        <taxon>Bacillati</taxon>
        <taxon>Bacillota</taxon>
        <taxon>Clostridia</taxon>
        <taxon>Lachnospirales</taxon>
        <taxon>Lachnospiraceae</taxon>
        <taxon>Mediterraneibacter</taxon>
    </lineage>
</organism>
<dbReference type="EMBL" id="CZBX01000012">
    <property type="protein sequence ID" value="CUQ91511.1"/>
    <property type="molecule type" value="Genomic_DNA"/>
</dbReference>
<name>A0A175A6A8_9FIRM</name>
<feature type="domain" description="PRC-barrel" evidence="1">
    <location>
        <begin position="2"/>
        <end position="78"/>
    </location>
</feature>